<dbReference type="Proteomes" id="UP000246085">
    <property type="component" value="Chromosome BRAD3257"/>
</dbReference>
<dbReference type="AlphaFoldDB" id="A0A2U3PYQ1"/>
<name>A0A2U3PYQ1_9BRAD</name>
<sequence>MKTTIKGRNQQTPNHATRAEKRYLFRLKARGTCNFLNQIVSRPAGAAFATNVASVLEAARGFGLNRGLLR</sequence>
<dbReference type="KEGG" id="bvz:BRAD3257_3196"/>
<accession>A0A2U3PYQ1</accession>
<protein>
    <submittedName>
        <fullName evidence="1">Uncharacterized protein</fullName>
    </submittedName>
</protein>
<gene>
    <name evidence="1" type="ORF">BRAD3257_3196</name>
</gene>
<organism evidence="1 2">
    <name type="scientific">Bradyrhizobium vignae</name>
    <dbReference type="NCBI Taxonomy" id="1549949"/>
    <lineage>
        <taxon>Bacteria</taxon>
        <taxon>Pseudomonadati</taxon>
        <taxon>Pseudomonadota</taxon>
        <taxon>Alphaproteobacteria</taxon>
        <taxon>Hyphomicrobiales</taxon>
        <taxon>Nitrobacteraceae</taxon>
        <taxon>Bradyrhizobium</taxon>
    </lineage>
</organism>
<proteinExistence type="predicted"/>
<reference evidence="1 2" key="1">
    <citation type="submission" date="2018-03" db="EMBL/GenBank/DDBJ databases">
        <authorList>
            <person name="Gully D."/>
        </authorList>
    </citation>
    <scope>NUCLEOTIDE SEQUENCE [LARGE SCALE GENOMIC DNA]</scope>
    <source>
        <strain evidence="1">ORS3257</strain>
    </source>
</reference>
<dbReference type="EMBL" id="LS398110">
    <property type="protein sequence ID" value="SPP94236.1"/>
    <property type="molecule type" value="Genomic_DNA"/>
</dbReference>
<evidence type="ECO:0000313" key="1">
    <source>
        <dbReference type="EMBL" id="SPP94236.1"/>
    </source>
</evidence>
<evidence type="ECO:0000313" key="2">
    <source>
        <dbReference type="Proteomes" id="UP000246085"/>
    </source>
</evidence>